<dbReference type="InterPro" id="IPR000160">
    <property type="entry name" value="GGDEF_dom"/>
</dbReference>
<evidence type="ECO:0000256" key="3">
    <source>
        <dbReference type="ARBA" id="ARBA00022777"/>
    </source>
</evidence>
<keyword evidence="3" id="KW-0418">Kinase</keyword>
<dbReference type="CDD" id="cd01948">
    <property type="entry name" value="EAL"/>
    <property type="match status" value="1"/>
</dbReference>
<dbReference type="NCBIfam" id="TIGR00254">
    <property type="entry name" value="GGDEF"/>
    <property type="match status" value="1"/>
</dbReference>
<dbReference type="SMART" id="SM00267">
    <property type="entry name" value="GGDEF"/>
    <property type="match status" value="1"/>
</dbReference>
<dbReference type="AlphaFoldDB" id="A0AAQ1G6J9"/>
<comment type="caution">
    <text evidence="7">The sequence shown here is derived from an EMBL/GenBank/DDBJ whole genome shotgun (WGS) entry which is preliminary data.</text>
</comment>
<dbReference type="EMBL" id="FNVE01000002">
    <property type="protein sequence ID" value="SEF95226.1"/>
    <property type="molecule type" value="Genomic_DNA"/>
</dbReference>
<dbReference type="NCBIfam" id="TIGR00229">
    <property type="entry name" value="sensory_box"/>
    <property type="match status" value="1"/>
</dbReference>
<dbReference type="Pfam" id="PF00563">
    <property type="entry name" value="EAL"/>
    <property type="match status" value="1"/>
</dbReference>
<dbReference type="CDD" id="cd01949">
    <property type="entry name" value="GGDEF"/>
    <property type="match status" value="1"/>
</dbReference>
<dbReference type="CDD" id="cd00130">
    <property type="entry name" value="PAS"/>
    <property type="match status" value="1"/>
</dbReference>
<dbReference type="Pfam" id="PF08448">
    <property type="entry name" value="PAS_4"/>
    <property type="match status" value="2"/>
</dbReference>
<gene>
    <name evidence="7" type="ORF">SAMN05216586_102378</name>
</gene>
<dbReference type="SMART" id="SM00052">
    <property type="entry name" value="EAL"/>
    <property type="match status" value="1"/>
</dbReference>
<dbReference type="GO" id="GO:0016301">
    <property type="term" value="F:kinase activity"/>
    <property type="evidence" value="ECO:0007669"/>
    <property type="project" value="UniProtKB-KW"/>
</dbReference>
<dbReference type="Gene3D" id="3.30.450.20">
    <property type="entry name" value="PAS domain"/>
    <property type="match status" value="2"/>
</dbReference>
<dbReference type="InterPro" id="IPR035919">
    <property type="entry name" value="EAL_sf"/>
</dbReference>
<accession>A0AAQ1G6J9</accession>
<dbReference type="SUPFAM" id="SSF55785">
    <property type="entry name" value="PYP-like sensor domain (PAS domain)"/>
    <property type="match status" value="2"/>
</dbReference>
<keyword evidence="8" id="KW-1185">Reference proteome</keyword>
<organism evidence="7 8">
    <name type="scientific">Halopseudomonas aestusnigri</name>
    <dbReference type="NCBI Taxonomy" id="857252"/>
    <lineage>
        <taxon>Bacteria</taxon>
        <taxon>Pseudomonadati</taxon>
        <taxon>Pseudomonadota</taxon>
        <taxon>Gammaproteobacteria</taxon>
        <taxon>Pseudomonadales</taxon>
        <taxon>Pseudomonadaceae</taxon>
        <taxon>Halopseudomonas</taxon>
    </lineage>
</organism>
<dbReference type="InterPro" id="IPR013656">
    <property type="entry name" value="PAS_4"/>
</dbReference>
<evidence type="ECO:0000313" key="7">
    <source>
        <dbReference type="EMBL" id="SEF95226.1"/>
    </source>
</evidence>
<feature type="domain" description="GGDEF" evidence="6">
    <location>
        <begin position="294"/>
        <end position="428"/>
    </location>
</feature>
<sequence>MKAESGLGEDTTIKLHSLFDAVGAYVYAKDRSGRYLYVNKAVCDLYQRPLEDILGHDDSTFMDISLSAGLVRNDRHVIEYGAEVHEEEQMLLLHESRPRSFWTIKVPIRDASNNIIGLSGISSELDNIYANTSDAIRHNRLLNTILSNVDAYIYVKGADGTYLYANQQVSSLYGQNNDDVIGLNDIDIHGPEVAERLMKLDRRVLDSQQRQASEEVLLDPSGAARHFWSVKMPISLPGHPNALIGFSSDITELLTLRQDIALAKTIDPLTGLFNRDALEDILNRKISAADQRADTLAVIMLNLDQFKYLNNTLGHAAGDDILRQTAQRLETANWLNGHPARLVGNTFVVVLPNLAAGAGDAASMAERIRLLIGMPYVLNNQPFHLTASLGVSLYPEDADHAQALLANAESAMYHAKELGRDRWCLYSSSLGAAVSERLDLERDLRAALAANQFELYYQPKISARNGQTVGVEALIRWDRPGYGMMAPDRFIPLAEQLGLIVQIGDWVIDRACEQVANWAREGLAISIAVNLSPAQLVERTLVDRVAGFLERYRIGADMIHMEVTESMMLNDPEEAIVHLQRLRNLGITLSIDDFGTGYSSMAYLKRLPVNRIKLDRSFIQQIATDPREADLCAGIIALAHKLGLSVVAEGVETIEQKQILAAMDCDLFQGYLFSKPLPGNEATRYLRAQAQITEAAQLV</sequence>
<dbReference type="SMART" id="SM00091">
    <property type="entry name" value="PAS"/>
    <property type="match status" value="2"/>
</dbReference>
<proteinExistence type="predicted"/>
<dbReference type="InterPro" id="IPR029787">
    <property type="entry name" value="Nucleotide_cyclase"/>
</dbReference>
<dbReference type="InterPro" id="IPR052155">
    <property type="entry name" value="Biofilm_reg_signaling"/>
</dbReference>
<evidence type="ECO:0000259" key="5">
    <source>
        <dbReference type="PROSITE" id="PS50883"/>
    </source>
</evidence>
<dbReference type="InterPro" id="IPR000014">
    <property type="entry name" value="PAS"/>
</dbReference>
<keyword evidence="3" id="KW-0808">Transferase</keyword>
<dbReference type="PROSITE" id="PS50883">
    <property type="entry name" value="EAL"/>
    <property type="match status" value="1"/>
</dbReference>
<dbReference type="FunFam" id="3.20.20.450:FF:000001">
    <property type="entry name" value="Cyclic di-GMP phosphodiesterase yahA"/>
    <property type="match status" value="1"/>
</dbReference>
<dbReference type="Gene3D" id="3.20.20.450">
    <property type="entry name" value="EAL domain"/>
    <property type="match status" value="1"/>
</dbReference>
<evidence type="ECO:0000256" key="2">
    <source>
        <dbReference type="ARBA" id="ARBA00022636"/>
    </source>
</evidence>
<evidence type="ECO:0000256" key="1">
    <source>
        <dbReference type="ARBA" id="ARBA00012282"/>
    </source>
</evidence>
<name>A0AAQ1G6J9_9GAMM</name>
<evidence type="ECO:0000259" key="4">
    <source>
        <dbReference type="PROSITE" id="PS50112"/>
    </source>
</evidence>
<dbReference type="Gene3D" id="3.30.70.270">
    <property type="match status" value="1"/>
</dbReference>
<dbReference type="PANTHER" id="PTHR44757:SF2">
    <property type="entry name" value="BIOFILM ARCHITECTURE MAINTENANCE PROTEIN MBAA"/>
    <property type="match status" value="1"/>
</dbReference>
<feature type="domain" description="EAL" evidence="5">
    <location>
        <begin position="437"/>
        <end position="690"/>
    </location>
</feature>
<dbReference type="EC" id="3.1.4.52" evidence="1"/>
<dbReference type="InterPro" id="IPR035965">
    <property type="entry name" value="PAS-like_dom_sf"/>
</dbReference>
<dbReference type="PROSITE" id="PS50887">
    <property type="entry name" value="GGDEF"/>
    <property type="match status" value="1"/>
</dbReference>
<protein>
    <recommendedName>
        <fullName evidence="1">cyclic-guanylate-specific phosphodiesterase</fullName>
        <ecNumber evidence="1">3.1.4.52</ecNumber>
    </recommendedName>
</protein>
<evidence type="ECO:0000259" key="6">
    <source>
        <dbReference type="PROSITE" id="PS50887"/>
    </source>
</evidence>
<dbReference type="SUPFAM" id="SSF141868">
    <property type="entry name" value="EAL domain-like"/>
    <property type="match status" value="1"/>
</dbReference>
<feature type="domain" description="PAS" evidence="4">
    <location>
        <begin position="138"/>
        <end position="208"/>
    </location>
</feature>
<feature type="domain" description="PAS" evidence="4">
    <location>
        <begin position="11"/>
        <end position="55"/>
    </location>
</feature>
<dbReference type="Pfam" id="PF00990">
    <property type="entry name" value="GGDEF"/>
    <property type="match status" value="1"/>
</dbReference>
<dbReference type="InterPro" id="IPR043128">
    <property type="entry name" value="Rev_trsase/Diguanyl_cyclase"/>
</dbReference>
<dbReference type="PANTHER" id="PTHR44757">
    <property type="entry name" value="DIGUANYLATE CYCLASE DGCP"/>
    <property type="match status" value="1"/>
</dbReference>
<reference evidence="7 8" key="1">
    <citation type="submission" date="2016-10" db="EMBL/GenBank/DDBJ databases">
        <authorList>
            <person name="Varghese N."/>
            <person name="Submissions S."/>
        </authorList>
    </citation>
    <scope>NUCLEOTIDE SEQUENCE [LARGE SCALE GENOMIC DNA]</scope>
    <source>
        <strain evidence="7 8">CECT 8317</strain>
    </source>
</reference>
<dbReference type="SUPFAM" id="SSF55073">
    <property type="entry name" value="Nucleotide cyclase"/>
    <property type="match status" value="1"/>
</dbReference>
<dbReference type="RefSeq" id="WP_160003148.1">
    <property type="nucleotide sequence ID" value="NZ_FNVE01000002.1"/>
</dbReference>
<dbReference type="GO" id="GO:0071111">
    <property type="term" value="F:cyclic-guanylate-specific phosphodiesterase activity"/>
    <property type="evidence" value="ECO:0007669"/>
    <property type="project" value="UniProtKB-EC"/>
</dbReference>
<dbReference type="PROSITE" id="PS50112">
    <property type="entry name" value="PAS"/>
    <property type="match status" value="2"/>
</dbReference>
<dbReference type="Proteomes" id="UP000243518">
    <property type="component" value="Unassembled WGS sequence"/>
</dbReference>
<evidence type="ECO:0000313" key="8">
    <source>
        <dbReference type="Proteomes" id="UP000243518"/>
    </source>
</evidence>
<dbReference type="InterPro" id="IPR001633">
    <property type="entry name" value="EAL_dom"/>
</dbReference>
<keyword evidence="2" id="KW-0973">c-di-GMP</keyword>